<proteinExistence type="predicted"/>
<accession>A4BQY0</accession>
<reference evidence="2 3" key="1">
    <citation type="submission" date="2006-02" db="EMBL/GenBank/DDBJ databases">
        <authorList>
            <person name="Waterbury J."/>
            <person name="Ferriera S."/>
            <person name="Johnson J."/>
            <person name="Kravitz S."/>
            <person name="Halpern A."/>
            <person name="Remington K."/>
            <person name="Beeson K."/>
            <person name="Tran B."/>
            <person name="Rogers Y.-H."/>
            <person name="Friedman R."/>
            <person name="Venter J.C."/>
        </authorList>
    </citation>
    <scope>NUCLEOTIDE SEQUENCE [LARGE SCALE GENOMIC DNA]</scope>
    <source>
        <strain evidence="2 3">Nb-231</strain>
    </source>
</reference>
<comment type="caution">
    <text evidence="2">The sequence shown here is derived from an EMBL/GenBank/DDBJ whole genome shotgun (WGS) entry which is preliminary data.</text>
</comment>
<feature type="transmembrane region" description="Helical" evidence="1">
    <location>
        <begin position="20"/>
        <end position="44"/>
    </location>
</feature>
<evidence type="ECO:0000256" key="1">
    <source>
        <dbReference type="SAM" id="Phobius"/>
    </source>
</evidence>
<organism evidence="2 3">
    <name type="scientific">Nitrococcus mobilis Nb-231</name>
    <dbReference type="NCBI Taxonomy" id="314278"/>
    <lineage>
        <taxon>Bacteria</taxon>
        <taxon>Pseudomonadati</taxon>
        <taxon>Pseudomonadota</taxon>
        <taxon>Gammaproteobacteria</taxon>
        <taxon>Chromatiales</taxon>
        <taxon>Ectothiorhodospiraceae</taxon>
        <taxon>Nitrococcus</taxon>
    </lineage>
</organism>
<keyword evidence="1" id="KW-0472">Membrane</keyword>
<keyword evidence="3" id="KW-1185">Reference proteome</keyword>
<evidence type="ECO:0008006" key="4">
    <source>
        <dbReference type="Google" id="ProtNLM"/>
    </source>
</evidence>
<dbReference type="EMBL" id="AAOF01000005">
    <property type="protein sequence ID" value="EAR21980.1"/>
    <property type="molecule type" value="Genomic_DNA"/>
</dbReference>
<dbReference type="Proteomes" id="UP000003374">
    <property type="component" value="Unassembled WGS sequence"/>
</dbReference>
<feature type="transmembrane region" description="Helical" evidence="1">
    <location>
        <begin position="65"/>
        <end position="89"/>
    </location>
</feature>
<dbReference type="Pfam" id="PF09656">
    <property type="entry name" value="PGPGW"/>
    <property type="match status" value="1"/>
</dbReference>
<dbReference type="eggNOG" id="ENOG5032ZM7">
    <property type="taxonomic scope" value="Bacteria"/>
</dbReference>
<evidence type="ECO:0000313" key="3">
    <source>
        <dbReference type="Proteomes" id="UP000003374"/>
    </source>
</evidence>
<sequence length="144" mass="16212">MQSVPTIDYLMSLLDPVIPWLITLSVITLLISVIAVPWVVTVVPTDYFTHRSRRRLHRRSNNSPIIWLWLMAKNLLGGILVILGLIMLVAPGQGILTILIGLGIADFPGKYYLERRLIGLPGVLRTVNWIRQRHGRPPLEAPPP</sequence>
<evidence type="ECO:0000313" key="2">
    <source>
        <dbReference type="EMBL" id="EAR21980.1"/>
    </source>
</evidence>
<keyword evidence="1" id="KW-1133">Transmembrane helix</keyword>
<name>A4BQY0_9GAMM</name>
<dbReference type="AlphaFoldDB" id="A4BQY0"/>
<dbReference type="InterPro" id="IPR019099">
    <property type="entry name" value="Uncharacterised_PGPGW_TM"/>
</dbReference>
<dbReference type="STRING" id="314278.NB231_06316"/>
<dbReference type="HOGENOM" id="CLU_137192_0_0_6"/>
<gene>
    <name evidence="2" type="ORF">NB231_06316</name>
</gene>
<keyword evidence="1" id="KW-0812">Transmembrane</keyword>
<protein>
    <recommendedName>
        <fullName evidence="4">Transmembrane protein (PGPGW)</fullName>
    </recommendedName>
</protein>